<feature type="region of interest" description="Disordered" evidence="1">
    <location>
        <begin position="92"/>
        <end position="176"/>
    </location>
</feature>
<feature type="region of interest" description="Disordered" evidence="1">
    <location>
        <begin position="50"/>
        <end position="69"/>
    </location>
</feature>
<feature type="compositionally biased region" description="Polar residues" evidence="1">
    <location>
        <begin position="245"/>
        <end position="256"/>
    </location>
</feature>
<feature type="region of interest" description="Disordered" evidence="1">
    <location>
        <begin position="718"/>
        <end position="746"/>
    </location>
</feature>
<feature type="region of interest" description="Disordered" evidence="1">
    <location>
        <begin position="1026"/>
        <end position="1106"/>
    </location>
</feature>
<dbReference type="Proteomes" id="UP000077521">
    <property type="component" value="Unassembled WGS sequence"/>
</dbReference>
<evidence type="ECO:0000256" key="1">
    <source>
        <dbReference type="SAM" id="MobiDB-lite"/>
    </source>
</evidence>
<accession>A0A177TIQ2</accession>
<feature type="compositionally biased region" description="Low complexity" evidence="1">
    <location>
        <begin position="143"/>
        <end position="156"/>
    </location>
</feature>
<dbReference type="EMBL" id="LWDF02000024">
    <property type="protein sequence ID" value="KAE8259852.1"/>
    <property type="molecule type" value="Genomic_DNA"/>
</dbReference>
<feature type="compositionally biased region" description="Polar residues" evidence="1">
    <location>
        <begin position="533"/>
        <end position="547"/>
    </location>
</feature>
<feature type="compositionally biased region" description="Basic and acidic residues" evidence="1">
    <location>
        <begin position="1156"/>
        <end position="1169"/>
    </location>
</feature>
<feature type="compositionally biased region" description="Low complexity" evidence="1">
    <location>
        <begin position="898"/>
        <end position="907"/>
    </location>
</feature>
<feature type="region of interest" description="Disordered" evidence="1">
    <location>
        <begin position="1"/>
        <end position="26"/>
    </location>
</feature>
<feature type="compositionally biased region" description="Low complexity" evidence="1">
    <location>
        <begin position="509"/>
        <end position="531"/>
    </location>
</feature>
<feature type="region of interest" description="Disordered" evidence="1">
    <location>
        <begin position="877"/>
        <end position="912"/>
    </location>
</feature>
<feature type="region of interest" description="Disordered" evidence="1">
    <location>
        <begin position="1129"/>
        <end position="1190"/>
    </location>
</feature>
<feature type="region of interest" description="Disordered" evidence="1">
    <location>
        <begin position="582"/>
        <end position="679"/>
    </location>
</feature>
<evidence type="ECO:0000313" key="3">
    <source>
        <dbReference type="Proteomes" id="UP000077521"/>
    </source>
</evidence>
<feature type="compositionally biased region" description="Polar residues" evidence="1">
    <location>
        <begin position="597"/>
        <end position="609"/>
    </location>
</feature>
<feature type="compositionally biased region" description="Polar residues" evidence="1">
    <location>
        <begin position="15"/>
        <end position="24"/>
    </location>
</feature>
<feature type="compositionally biased region" description="Low complexity" evidence="1">
    <location>
        <begin position="319"/>
        <end position="377"/>
    </location>
</feature>
<comment type="caution">
    <text evidence="2">The sequence shown here is derived from an EMBL/GenBank/DDBJ whole genome shotgun (WGS) entry which is preliminary data.</text>
</comment>
<dbReference type="AlphaFoldDB" id="A0A177TIQ2"/>
<feature type="compositionally biased region" description="Polar residues" evidence="1">
    <location>
        <begin position="640"/>
        <end position="668"/>
    </location>
</feature>
<reference evidence="2" key="1">
    <citation type="submission" date="2016-04" db="EMBL/GenBank/DDBJ databases">
        <authorList>
            <person name="Nguyen H.D."/>
            <person name="Samba Siva P."/>
            <person name="Cullis J."/>
            <person name="Levesque C.A."/>
            <person name="Hambleton S."/>
        </authorList>
    </citation>
    <scope>NUCLEOTIDE SEQUENCE</scope>
    <source>
        <strain evidence="2">DAOMC 236416</strain>
    </source>
</reference>
<proteinExistence type="predicted"/>
<name>A0A177TIQ2_9BASI</name>
<evidence type="ECO:0000313" key="2">
    <source>
        <dbReference type="EMBL" id="KAE8259852.1"/>
    </source>
</evidence>
<feature type="region of interest" description="Disordered" evidence="1">
    <location>
        <begin position="203"/>
        <end position="277"/>
    </location>
</feature>
<feature type="compositionally biased region" description="Polar residues" evidence="1">
    <location>
        <begin position="877"/>
        <end position="897"/>
    </location>
</feature>
<organism evidence="2 3">
    <name type="scientific">Tilletia indica</name>
    <dbReference type="NCBI Taxonomy" id="43049"/>
    <lineage>
        <taxon>Eukaryota</taxon>
        <taxon>Fungi</taxon>
        <taxon>Dikarya</taxon>
        <taxon>Basidiomycota</taxon>
        <taxon>Ustilaginomycotina</taxon>
        <taxon>Exobasidiomycetes</taxon>
        <taxon>Tilletiales</taxon>
        <taxon>Tilletiaceae</taxon>
        <taxon>Tilletia</taxon>
    </lineage>
</organism>
<gene>
    <name evidence="2" type="ORF">A4X13_0g735</name>
</gene>
<keyword evidence="3" id="KW-1185">Reference proteome</keyword>
<sequence length="1190" mass="127611">MEATSSAYAPVDTSARFSRTTSISPPDCSELLLRASRLPSIMSTTMSLAEFDQTRQDPSRRQSQAESISTLWSSADVPLFFDTRPSLSAISEHKSGLDAPISLGPTGGDSSEDAREILSQQESSPAMMSDSTPRSSFDPIPGFPASNASPSSFAASRYGRKHSQESPRRRPPPLQLQSSSAFQALSVQPLAFPASLSHGSELTMVPGFPQEAPQTSAARYGTIPSPRTAMTPVSSTGSHDRARPTANQQPVLQQRRSSLKKKGSTNAISVPDQPVPSLQSPAFHNRLYAKASQIFQADYSLSSPVTNIASIGLPVANHSASAPPSAAFANSSPPHHISRESSLSSEANSMSREDSMPGSLSHTSTSSGMSSSCFMSSEDGQATSPCRDSFGIARQLFPAGSEMYATATYGLKNSHGKGFYQKSVRLNDAEGPRMPGQMYAVLPPTPQRMYHSQQASHEYVPMSVVPSRHGMSESSTSRLPLISTHYLGPNISNCTPMVQSPMALPTPVSSFSEASEAGSTAASTSIHSAAGNQGPSWSQNSPFVSPTQPIPQERPEKSALRLRTTSASRLLHAASMKLLRNEPASDVPPLPLPKNFPQGQRPSTATTDGCNLRPRARTVGDKERPVSLQPAPRIPDKLTSDSFGTNGQARSPQGSLIPLSTMTSSSTAGKAFRPKSKGGWASHLSGGLTLHIDQDNQRSVQINLSYLSYDPFGRSDSLVPANVEGTARPSTPKRSSRLPRGDEDDQTGVLEFGPMNGVDESWVFQSSGGTSAAPMLRHLTVGPELKADILTRQAKLNLCTDGVHEVFGSEKKGRLGWRFIYRVEPCLGGSGRSVASGEKILRPLKFLCSATLLDPSRAQKSRLINLVRKQVNANLESTPVRSPGSTSLLSEPANTTASSVPSPLSSSAWPNPFKTIHSQHPQLYTSQQAQQLQLQPQHQLHSTQVIHSATGLPTSATHSLRAQNSPYSIAFSGSTASLVSPLPSPSVRAAVQRLDPALVTVPANLPVGVVPFKLVRQPIHKASNLSLSSVPAPTKVPGHDTATTLSRPTRPLVPSDFHSAPASRNVSASLPRVRTTETSRPSLPSFGERKQEAQHFGLQPSPMPQPCVRPRTDWREERLLPENFQDLSQVGQRARRTRAHTGGETKVKRPMTASELIKRQWEQDQKCDDGTPSAHGQFPNGSFGRTAVQV</sequence>
<reference evidence="2" key="2">
    <citation type="journal article" date="2019" name="IMA Fungus">
        <title>Genome sequencing and comparison of five Tilletia species to identify candidate genes for the detection of regulated species infecting wheat.</title>
        <authorList>
            <person name="Nguyen H.D.T."/>
            <person name="Sultana T."/>
            <person name="Kesanakurti P."/>
            <person name="Hambleton S."/>
        </authorList>
    </citation>
    <scope>NUCLEOTIDE SEQUENCE</scope>
    <source>
        <strain evidence="2">DAOMC 236416</strain>
    </source>
</reference>
<feature type="region of interest" description="Disordered" evidence="1">
    <location>
        <begin position="506"/>
        <end position="562"/>
    </location>
</feature>
<feature type="region of interest" description="Disordered" evidence="1">
    <location>
        <begin position="319"/>
        <end position="386"/>
    </location>
</feature>
<protein>
    <submittedName>
        <fullName evidence="2">Uncharacterized protein</fullName>
    </submittedName>
</protein>
<feature type="compositionally biased region" description="Polar residues" evidence="1">
    <location>
        <begin position="118"/>
        <end position="135"/>
    </location>
</feature>